<dbReference type="AlphaFoldDB" id="A0A1R0H760"/>
<feature type="domain" description="E3 ubiquitin-protein ligase listerin N-terminal" evidence="3">
    <location>
        <begin position="106"/>
        <end position="442"/>
    </location>
</feature>
<dbReference type="GO" id="GO:0008270">
    <property type="term" value="F:zinc ion binding"/>
    <property type="evidence" value="ECO:0007669"/>
    <property type="project" value="UniProtKB-KW"/>
</dbReference>
<keyword evidence="1" id="KW-0479">Metal-binding</keyword>
<dbReference type="GO" id="GO:0005829">
    <property type="term" value="C:cytosol"/>
    <property type="evidence" value="ECO:0007669"/>
    <property type="project" value="UniProtKB-UniRule"/>
</dbReference>
<comment type="catalytic activity">
    <reaction evidence="1">
        <text>S-ubiquitinyl-[E2 ubiquitin-conjugating enzyme]-L-cysteine + [acceptor protein]-L-lysine = [E2 ubiquitin-conjugating enzyme]-L-cysteine + N(6)-ubiquitinyl-[acceptor protein]-L-lysine.</text>
        <dbReference type="EC" id="2.3.2.27"/>
    </reaction>
</comment>
<evidence type="ECO:0000313" key="5">
    <source>
        <dbReference type="Proteomes" id="UP000187455"/>
    </source>
</evidence>
<feature type="region of interest" description="Disordered" evidence="2">
    <location>
        <begin position="60"/>
        <end position="104"/>
    </location>
</feature>
<evidence type="ECO:0000259" key="3">
    <source>
        <dbReference type="Pfam" id="PF22958"/>
    </source>
</evidence>
<evidence type="ECO:0000313" key="4">
    <source>
        <dbReference type="EMBL" id="OLY84953.1"/>
    </source>
</evidence>
<keyword evidence="1" id="KW-0862">Zinc</keyword>
<dbReference type="EMBL" id="LSSL01000293">
    <property type="protein sequence ID" value="OLY84953.1"/>
    <property type="molecule type" value="Genomic_DNA"/>
</dbReference>
<evidence type="ECO:0000256" key="1">
    <source>
        <dbReference type="RuleBase" id="RU367090"/>
    </source>
</evidence>
<name>A0A1R0H760_9FUNG</name>
<dbReference type="InterPro" id="IPR039795">
    <property type="entry name" value="LTN1/Rkr1"/>
</dbReference>
<keyword evidence="1" id="KW-0833">Ubl conjugation pathway</keyword>
<comment type="subunit">
    <text evidence="1">Component of the ribosome quality control complex (RQC).</text>
</comment>
<comment type="caution">
    <text evidence="4">The sequence shown here is derived from an EMBL/GenBank/DDBJ whole genome shotgun (WGS) entry which is preliminary data.</text>
</comment>
<dbReference type="GO" id="GO:1990112">
    <property type="term" value="C:RQC complex"/>
    <property type="evidence" value="ECO:0007669"/>
    <property type="project" value="UniProtKB-UniRule"/>
</dbReference>
<comment type="function">
    <text evidence="1">E3 ubiquitin-protein ligase. Component of the ribosome quality control complex (RQC), a ribosome-associated complex that mediates ubiquitination and extraction of incompletely synthesized nascent chains for proteasomal degradation.</text>
</comment>
<protein>
    <recommendedName>
        <fullName evidence="1">E3 ubiquitin-protein ligase listerin</fullName>
        <ecNumber evidence="1">2.3.2.27</ecNumber>
    </recommendedName>
    <alternativeName>
        <fullName evidence="1">RING-type E3 ubiquitin transferase listerin</fullName>
    </alternativeName>
</protein>
<dbReference type="UniPathway" id="UPA00143"/>
<dbReference type="InterPro" id="IPR054476">
    <property type="entry name" value="Ltn1_N"/>
</dbReference>
<dbReference type="PANTHER" id="PTHR12389:SF0">
    <property type="entry name" value="E3 UBIQUITIN-PROTEIN LIGASE LISTERIN"/>
    <property type="match status" value="1"/>
</dbReference>
<dbReference type="GO" id="GO:0016567">
    <property type="term" value="P:protein ubiquitination"/>
    <property type="evidence" value="ECO:0007669"/>
    <property type="project" value="UniProtKB-UniPathway"/>
</dbReference>
<dbReference type="OrthoDB" id="6108at2759"/>
<keyword evidence="1" id="KW-0808">Transferase</keyword>
<accession>A0A1R0H760</accession>
<keyword evidence="1" id="KW-0863">Zinc-finger</keyword>
<dbReference type="PANTHER" id="PTHR12389">
    <property type="entry name" value="ZINC FINGER PROTEIN 294"/>
    <property type="match status" value="1"/>
</dbReference>
<dbReference type="GO" id="GO:1990116">
    <property type="term" value="P:ribosome-associated ubiquitin-dependent protein catabolic process"/>
    <property type="evidence" value="ECO:0007669"/>
    <property type="project" value="UniProtKB-UniRule"/>
</dbReference>
<organism evidence="4 5">
    <name type="scientific">Smittium mucronatum</name>
    <dbReference type="NCBI Taxonomy" id="133383"/>
    <lineage>
        <taxon>Eukaryota</taxon>
        <taxon>Fungi</taxon>
        <taxon>Fungi incertae sedis</taxon>
        <taxon>Zoopagomycota</taxon>
        <taxon>Kickxellomycotina</taxon>
        <taxon>Harpellomycetes</taxon>
        <taxon>Harpellales</taxon>
        <taxon>Legeriomycetaceae</taxon>
        <taxon>Smittium</taxon>
    </lineage>
</organism>
<proteinExistence type="inferred from homology"/>
<comment type="similarity">
    <text evidence="1">Belongs to the LTN1 family.</text>
</comment>
<dbReference type="GO" id="GO:0072344">
    <property type="term" value="P:rescue of stalled ribosome"/>
    <property type="evidence" value="ECO:0007669"/>
    <property type="project" value="UniProtKB-UniRule"/>
</dbReference>
<dbReference type="Pfam" id="PF22958">
    <property type="entry name" value="Ltn1_1st"/>
    <property type="match status" value="1"/>
</dbReference>
<sequence>MSGKNKKTFDKPKVASKSTSKSRAVELLGGNLAGVNAFKANAALAFSQFGRESLQDYHDTDQSSEFSNCNSDSIKNSHQSFSRSKSSKKDSKHSTKKFELPPNSPIDDNLANLVKRMAKKDVTTRLKTLNEIDTCLLNHLGTDQNSDKFSNQAHNKDALINCMLMGWPSVFESQIFDIDMRVRISTLRVHNNFIDLVGKKSALVLNQIMGPWLASFFDLNNEVSKISKSIFNSNFGKNTDQKSRVLDFCQSGILEFLISNLIDSNEDSFGDKRYSDPEELKFRYQMIIAESMKTLEYMLESSTPELVSKHLISYKNLLQNESMWSEFLNQKHESSHILTSALSCFSVFMKKVPKLDLDSEVCLKIAKNAVKFALSSKRDFTTQFHIWDPVIYSTMAFPEIWFPEKDSPKNKMIGYLTRYFKSGDANLAPSVSYPSLFLLLNFIPKDVISENLSGLQILDSIWAGAPIDVLSFTSLSNQNNYTMTQKKINEIPKRDQNPKTLLNSRKSVTFFLNSICECSMFIWTLLYKKISAVDDSHNEAFDSLSLHIKSSTESILDLSIKFGSTNKIADSDVEMAIITGLFGKTFQGICIEDDQISFILNLNILPSFQDVIQRHVIFPDLAYSSLHLLSSICNLTEILLESSNLTQFSDKVSEKLKEIEFWALTLSKNNFDALITQINPDSSNSVSSNGFTNTKLILTFIDLFPNMVFPQKVDQLQKNFESQASTENSSVFESESLNLEPISFFYLRWIDFLKIEQSDIYHFSLLLEKVFVKILGFENNVERAQHYTTECL</sequence>
<gene>
    <name evidence="4" type="ORF">AYI68_g872</name>
</gene>
<evidence type="ECO:0000256" key="2">
    <source>
        <dbReference type="SAM" id="MobiDB-lite"/>
    </source>
</evidence>
<dbReference type="Proteomes" id="UP000187455">
    <property type="component" value="Unassembled WGS sequence"/>
</dbReference>
<feature type="compositionally biased region" description="Basic and acidic residues" evidence="2">
    <location>
        <begin position="87"/>
        <end position="99"/>
    </location>
</feature>
<dbReference type="GO" id="GO:0043023">
    <property type="term" value="F:ribosomal large subunit binding"/>
    <property type="evidence" value="ECO:0007669"/>
    <property type="project" value="TreeGrafter"/>
</dbReference>
<reference evidence="4 5" key="1">
    <citation type="journal article" date="2016" name="Mol. Biol. Evol.">
        <title>Genome-Wide Survey of Gut Fungi (Harpellales) Reveals the First Horizontally Transferred Ubiquitin Gene from a Mosquito Host.</title>
        <authorList>
            <person name="Wang Y."/>
            <person name="White M.M."/>
            <person name="Kvist S."/>
            <person name="Moncalvo J.M."/>
        </authorList>
    </citation>
    <scope>NUCLEOTIDE SEQUENCE [LARGE SCALE GENOMIC DNA]</scope>
    <source>
        <strain evidence="4 5">ALG-7-W6</strain>
    </source>
</reference>
<comment type="pathway">
    <text evidence="1">Protein modification; protein ubiquitination.</text>
</comment>
<dbReference type="STRING" id="133383.A0A1R0H760"/>
<dbReference type="EC" id="2.3.2.27" evidence="1"/>
<keyword evidence="5" id="KW-1185">Reference proteome</keyword>
<feature type="compositionally biased region" description="Polar residues" evidence="2">
    <location>
        <begin position="63"/>
        <end position="74"/>
    </location>
</feature>
<feature type="region of interest" description="Disordered" evidence="2">
    <location>
        <begin position="1"/>
        <end position="23"/>
    </location>
</feature>
<dbReference type="GO" id="GO:0061630">
    <property type="term" value="F:ubiquitin protein ligase activity"/>
    <property type="evidence" value="ECO:0007669"/>
    <property type="project" value="UniProtKB-UniRule"/>
</dbReference>